<keyword evidence="1" id="KW-1133">Transmembrane helix</keyword>
<dbReference type="InterPro" id="IPR012495">
    <property type="entry name" value="TadE-like_dom"/>
</dbReference>
<sequence>MTFIKRACDNGFRPRRRTWLKLLKRFRRSADGSAAIEFAILAIPYFLIVFAILETFIAFVAEQVVTSAVDTLGRNIRTGNITYKLGKSTDKTSAEFRQLFCNEISFMLKCDAAEVATPDRLYLDVRSFATFAEIPKVITTANGSLDTTDFAYAPGGSGSINMLRAYYYWPVTTDLVRSYVATIQKPGETSNSDYLIVETTAFQSEKY</sequence>
<dbReference type="Proteomes" id="UP000310754">
    <property type="component" value="Unassembled WGS sequence"/>
</dbReference>
<accession>A0A4S3ZTL0</accession>
<dbReference type="RefSeq" id="WP_190236405.1">
    <property type="nucleotide sequence ID" value="NZ_SSOA01000007.1"/>
</dbReference>
<evidence type="ECO:0000256" key="1">
    <source>
        <dbReference type="SAM" id="Phobius"/>
    </source>
</evidence>
<keyword evidence="4" id="KW-1185">Reference proteome</keyword>
<gene>
    <name evidence="3" type="ORF">E6C51_13920</name>
</gene>
<reference evidence="3 4" key="1">
    <citation type="submission" date="2019-04" db="EMBL/GenBank/DDBJ databases">
        <title>Rhizobium terrae sp. nov., isolated from a paddy soil.</title>
        <authorList>
            <person name="Lin S.-Y."/>
            <person name="Hameed A."/>
            <person name="Huang H.-I."/>
            <person name="Young C.-C."/>
        </authorList>
    </citation>
    <scope>NUCLEOTIDE SEQUENCE [LARGE SCALE GENOMIC DNA]</scope>
    <source>
        <strain evidence="3 4">CC-HIH110</strain>
    </source>
</reference>
<name>A0A4S3ZTL0_9HYPH</name>
<evidence type="ECO:0000313" key="3">
    <source>
        <dbReference type="EMBL" id="THF48973.1"/>
    </source>
</evidence>
<dbReference type="EMBL" id="SSOA01000007">
    <property type="protein sequence ID" value="THF48973.1"/>
    <property type="molecule type" value="Genomic_DNA"/>
</dbReference>
<evidence type="ECO:0000259" key="2">
    <source>
        <dbReference type="Pfam" id="PF07811"/>
    </source>
</evidence>
<organism evidence="3 4">
    <name type="scientific">Allorhizobium terrae</name>
    <dbReference type="NCBI Taxonomy" id="1848972"/>
    <lineage>
        <taxon>Bacteria</taxon>
        <taxon>Pseudomonadati</taxon>
        <taxon>Pseudomonadota</taxon>
        <taxon>Alphaproteobacteria</taxon>
        <taxon>Hyphomicrobiales</taxon>
        <taxon>Rhizobiaceae</taxon>
        <taxon>Rhizobium/Agrobacterium group</taxon>
        <taxon>Allorhizobium</taxon>
    </lineage>
</organism>
<evidence type="ECO:0000313" key="4">
    <source>
        <dbReference type="Proteomes" id="UP000310754"/>
    </source>
</evidence>
<keyword evidence="1" id="KW-0812">Transmembrane</keyword>
<dbReference type="AlphaFoldDB" id="A0A4S3ZTL0"/>
<feature type="transmembrane region" description="Helical" evidence="1">
    <location>
        <begin position="34"/>
        <end position="61"/>
    </location>
</feature>
<comment type="caution">
    <text evidence="3">The sequence shown here is derived from an EMBL/GenBank/DDBJ whole genome shotgun (WGS) entry which is preliminary data.</text>
</comment>
<protein>
    <submittedName>
        <fullName evidence="3">Pilus assembly protein</fullName>
    </submittedName>
</protein>
<keyword evidence="1" id="KW-0472">Membrane</keyword>
<feature type="domain" description="TadE-like" evidence="2">
    <location>
        <begin position="32"/>
        <end position="71"/>
    </location>
</feature>
<dbReference type="Pfam" id="PF07811">
    <property type="entry name" value="TadE"/>
    <property type="match status" value="1"/>
</dbReference>
<proteinExistence type="predicted"/>